<accession>A0A6H5IXK6</accession>
<reference evidence="2 3" key="1">
    <citation type="submission" date="2020-02" db="EMBL/GenBank/DDBJ databases">
        <authorList>
            <person name="Ferguson B K."/>
        </authorList>
    </citation>
    <scope>NUCLEOTIDE SEQUENCE [LARGE SCALE GENOMIC DNA]</scope>
</reference>
<feature type="region of interest" description="Disordered" evidence="1">
    <location>
        <begin position="69"/>
        <end position="88"/>
    </location>
</feature>
<evidence type="ECO:0000256" key="1">
    <source>
        <dbReference type="SAM" id="MobiDB-lite"/>
    </source>
</evidence>
<sequence length="368" mass="41631">MMVLQVQDAAATPMLETSKYNQDKYPERRSTQWLQALYEQQQQQLYTEFQYAQCTGVYRLESRSKLERERESRAQLEPQLESTGSSHRLQLSSCSTRFIAKITKVAYEQRQQQCAGAPLTPRTTYSTERARAAALGAPTILPRGRSFMALELALGFLSSESAVTKKSSSDNSDELISIRWTAAAAASTTTTTTIAVLQYRYAAVASRLYVYMHRDKLDRGSSYKRAGSRRRRRRQCAKKFTKSLIIATAVRDFNLSWLAHAQTHTLAARRSRPLLYCTCPMKYFSRATAKRYVPALRKRPIARRPMNLRSAACRSSPAPAILSLIRSNPTRIILPVPVAVVRANWKKKKKGGKGTVHKNWQNENAAVV</sequence>
<organism evidence="2 3">
    <name type="scientific">Trichogramma brassicae</name>
    <dbReference type="NCBI Taxonomy" id="86971"/>
    <lineage>
        <taxon>Eukaryota</taxon>
        <taxon>Metazoa</taxon>
        <taxon>Ecdysozoa</taxon>
        <taxon>Arthropoda</taxon>
        <taxon>Hexapoda</taxon>
        <taxon>Insecta</taxon>
        <taxon>Pterygota</taxon>
        <taxon>Neoptera</taxon>
        <taxon>Endopterygota</taxon>
        <taxon>Hymenoptera</taxon>
        <taxon>Apocrita</taxon>
        <taxon>Proctotrupomorpha</taxon>
        <taxon>Chalcidoidea</taxon>
        <taxon>Trichogrammatidae</taxon>
        <taxon>Trichogramma</taxon>
    </lineage>
</organism>
<dbReference type="Proteomes" id="UP000479190">
    <property type="component" value="Unassembled WGS sequence"/>
</dbReference>
<dbReference type="AlphaFoldDB" id="A0A6H5IXK6"/>
<proteinExistence type="predicted"/>
<evidence type="ECO:0000313" key="2">
    <source>
        <dbReference type="EMBL" id="CAB0041645.1"/>
    </source>
</evidence>
<evidence type="ECO:0000313" key="3">
    <source>
        <dbReference type="Proteomes" id="UP000479190"/>
    </source>
</evidence>
<dbReference type="EMBL" id="CADCXV010001127">
    <property type="protein sequence ID" value="CAB0041645.1"/>
    <property type="molecule type" value="Genomic_DNA"/>
</dbReference>
<gene>
    <name evidence="2" type="ORF">TBRA_LOCUS13310</name>
</gene>
<name>A0A6H5IXK6_9HYME</name>
<protein>
    <submittedName>
        <fullName evidence="2">Uncharacterized protein</fullName>
    </submittedName>
</protein>
<feature type="region of interest" description="Disordered" evidence="1">
    <location>
        <begin position="349"/>
        <end position="368"/>
    </location>
</feature>
<keyword evidence="3" id="KW-1185">Reference proteome</keyword>
<feature type="compositionally biased region" description="Polar residues" evidence="1">
    <location>
        <begin position="358"/>
        <end position="368"/>
    </location>
</feature>